<feature type="transmembrane region" description="Helical" evidence="14">
    <location>
        <begin position="69"/>
        <end position="90"/>
    </location>
</feature>
<feature type="binding site" evidence="13">
    <location>
        <position position="434"/>
    </location>
    <ligand>
        <name>K(+)</name>
        <dbReference type="ChEBI" id="CHEBI:29103"/>
    </ligand>
</feature>
<evidence type="ECO:0000256" key="13">
    <source>
        <dbReference type="PIRSR" id="PIRSR006247-1"/>
    </source>
</evidence>
<dbReference type="NCBIfam" id="TIGR00933">
    <property type="entry name" value="2a38"/>
    <property type="match status" value="1"/>
</dbReference>
<feature type="binding site" evidence="13">
    <location>
        <position position="317"/>
    </location>
    <ligand>
        <name>K(+)</name>
        <dbReference type="ChEBI" id="CHEBI:29103"/>
    </ligand>
</feature>
<dbReference type="RefSeq" id="WP_183411408.1">
    <property type="nucleotide sequence ID" value="NZ_JACHWY010000003.1"/>
</dbReference>
<feature type="binding site" evidence="13">
    <location>
        <position position="221"/>
    </location>
    <ligand>
        <name>K(+)</name>
        <dbReference type="ChEBI" id="CHEBI:29103"/>
    </ligand>
</feature>
<comment type="function">
    <text evidence="12">Low-affinity potassium transport system. Interacts with Trk system potassium uptake protein TrkA.</text>
</comment>
<keyword evidence="16" id="KW-1185">Reference proteome</keyword>
<evidence type="ECO:0000256" key="5">
    <source>
        <dbReference type="ARBA" id="ARBA00022519"/>
    </source>
</evidence>
<evidence type="ECO:0000256" key="8">
    <source>
        <dbReference type="ARBA" id="ARBA00022958"/>
    </source>
</evidence>
<evidence type="ECO:0000256" key="2">
    <source>
        <dbReference type="ARBA" id="ARBA00009137"/>
    </source>
</evidence>
<evidence type="ECO:0000256" key="6">
    <source>
        <dbReference type="ARBA" id="ARBA00022538"/>
    </source>
</evidence>
<comment type="subcellular location">
    <subcellularLocation>
        <location evidence="1 12">Cell inner membrane</location>
        <topology evidence="1 12">Multi-pass membrane protein</topology>
    </subcellularLocation>
</comment>
<evidence type="ECO:0000256" key="14">
    <source>
        <dbReference type="SAM" id="Phobius"/>
    </source>
</evidence>
<keyword evidence="5 12" id="KW-0997">Cell inner membrane</keyword>
<protein>
    <recommendedName>
        <fullName evidence="12">Trk system potassium uptake protein</fullName>
    </recommendedName>
</protein>
<feature type="transmembrane region" description="Helical" evidence="14">
    <location>
        <begin position="182"/>
        <end position="203"/>
    </location>
</feature>
<keyword evidence="4 12" id="KW-1003">Cell membrane</keyword>
<dbReference type="InterPro" id="IPR003445">
    <property type="entry name" value="Cat_transpt"/>
</dbReference>
<keyword evidence="11 12" id="KW-0472">Membrane</keyword>
<feature type="transmembrane region" description="Helical" evidence="14">
    <location>
        <begin position="133"/>
        <end position="161"/>
    </location>
</feature>
<evidence type="ECO:0000313" key="15">
    <source>
        <dbReference type="EMBL" id="MBB3048635.1"/>
    </source>
</evidence>
<feature type="binding site" evidence="13">
    <location>
        <position position="111"/>
    </location>
    <ligand>
        <name>K(+)</name>
        <dbReference type="ChEBI" id="CHEBI:29103"/>
    </ligand>
</feature>
<keyword evidence="8 12" id="KW-0630">Potassium</keyword>
<proteinExistence type="inferred from homology"/>
<dbReference type="GO" id="GO:0015379">
    <property type="term" value="F:potassium:chloride symporter activity"/>
    <property type="evidence" value="ECO:0007669"/>
    <property type="project" value="InterPro"/>
</dbReference>
<name>A0A7W4Z838_9GAMM</name>
<feature type="transmembrane region" description="Helical" evidence="14">
    <location>
        <begin position="330"/>
        <end position="350"/>
    </location>
</feature>
<dbReference type="Proteomes" id="UP000537130">
    <property type="component" value="Unassembled WGS sequence"/>
</dbReference>
<dbReference type="AlphaFoldDB" id="A0A7W4Z838"/>
<organism evidence="15 16">
    <name type="scientific">Litorivivens lipolytica</name>
    <dbReference type="NCBI Taxonomy" id="1524264"/>
    <lineage>
        <taxon>Bacteria</taxon>
        <taxon>Pseudomonadati</taxon>
        <taxon>Pseudomonadota</taxon>
        <taxon>Gammaproteobacteria</taxon>
        <taxon>Litorivivens</taxon>
    </lineage>
</organism>
<evidence type="ECO:0000256" key="9">
    <source>
        <dbReference type="ARBA" id="ARBA00022989"/>
    </source>
</evidence>
<dbReference type="PIRSF" id="PIRSF006247">
    <property type="entry name" value="TrkH"/>
    <property type="match status" value="1"/>
</dbReference>
<evidence type="ECO:0000256" key="10">
    <source>
        <dbReference type="ARBA" id="ARBA00023065"/>
    </source>
</evidence>
<feature type="transmembrane region" description="Helical" evidence="14">
    <location>
        <begin position="12"/>
        <end position="31"/>
    </location>
</feature>
<feature type="transmembrane region" description="Helical" evidence="14">
    <location>
        <begin position="395"/>
        <end position="416"/>
    </location>
</feature>
<keyword evidence="10 12" id="KW-0406">Ion transport</keyword>
<keyword evidence="6 12" id="KW-0633">Potassium transport</keyword>
<dbReference type="GO" id="GO:0005886">
    <property type="term" value="C:plasma membrane"/>
    <property type="evidence" value="ECO:0007669"/>
    <property type="project" value="UniProtKB-SubCell"/>
</dbReference>
<feature type="binding site" evidence="13">
    <location>
        <position position="220"/>
    </location>
    <ligand>
        <name>K(+)</name>
        <dbReference type="ChEBI" id="CHEBI:29103"/>
    </ligand>
</feature>
<gene>
    <name evidence="15" type="ORF">FHR99_002909</name>
</gene>
<reference evidence="15 16" key="1">
    <citation type="submission" date="2020-08" db="EMBL/GenBank/DDBJ databases">
        <title>Genomic Encyclopedia of Type Strains, Phase III (KMG-III): the genomes of soil and plant-associated and newly described type strains.</title>
        <authorList>
            <person name="Whitman W."/>
        </authorList>
    </citation>
    <scope>NUCLEOTIDE SEQUENCE [LARGE SCALE GENOMIC DNA]</scope>
    <source>
        <strain evidence="15 16">CECT 8654</strain>
    </source>
</reference>
<accession>A0A7W4Z838</accession>
<feature type="transmembrane region" description="Helical" evidence="14">
    <location>
        <begin position="456"/>
        <end position="480"/>
    </location>
</feature>
<feature type="binding site" evidence="13">
    <location>
        <position position="112"/>
    </location>
    <ligand>
        <name>K(+)</name>
        <dbReference type="ChEBI" id="CHEBI:29103"/>
    </ligand>
</feature>
<comment type="similarity">
    <text evidence="2 12">Belongs to the TrkH potassium transport family.</text>
</comment>
<dbReference type="Pfam" id="PF02386">
    <property type="entry name" value="TrkH"/>
    <property type="match status" value="1"/>
</dbReference>
<evidence type="ECO:0000256" key="7">
    <source>
        <dbReference type="ARBA" id="ARBA00022692"/>
    </source>
</evidence>
<dbReference type="InterPro" id="IPR004772">
    <property type="entry name" value="TrkH"/>
</dbReference>
<dbReference type="PANTHER" id="PTHR32024">
    <property type="entry name" value="TRK SYSTEM POTASSIUM UPTAKE PROTEIN TRKG-RELATED"/>
    <property type="match status" value="1"/>
</dbReference>
<keyword evidence="7 14" id="KW-0812">Transmembrane</keyword>
<comment type="caution">
    <text evidence="15">The sequence shown here is derived from an EMBL/GenBank/DDBJ whole genome shotgun (WGS) entry which is preliminary data.</text>
</comment>
<feature type="transmembrane region" description="Helical" evidence="14">
    <location>
        <begin position="237"/>
        <end position="255"/>
    </location>
</feature>
<keyword evidence="13" id="KW-0479">Metal-binding</keyword>
<feature type="binding site" evidence="13">
    <location>
        <position position="318"/>
    </location>
    <ligand>
        <name>K(+)</name>
        <dbReference type="ChEBI" id="CHEBI:29103"/>
    </ligand>
</feature>
<keyword evidence="9 14" id="KW-1133">Transmembrane helix</keyword>
<evidence type="ECO:0000256" key="1">
    <source>
        <dbReference type="ARBA" id="ARBA00004429"/>
    </source>
</evidence>
<sequence length="482" mass="52410">MHFAVIARIVGILLMVFSATMLIPAIISLLAADGAVMAFLIAFVLCFGCGGIVWLFVRRARSELNIRDGFLVVALFWTVLGCFGSLPFLLAEGLHLPLSDAVFESISGLTTTGATVITGLDELPVSILFYRQFLQWLGGIGIIVIAVAILPILGIGGMQLYRAETPGPVKDSKLTPRITGTAKALFLIYLYLTIACTAAYWLAGMSGFDALCHAFSTVAIGGFSTHDASLGYFDNSMILIIASVFMLLAGINFGVHFFAWRSRRFYHYLRDSETRFYLFAVLVSCVVIVSFLAYTKTYTVQESVLLGVFHTISIATTTGFAAADFAVWPAFVPVMLILLSFMGGCGGSTAGGMKVVRVMLITKQGIRELKQLIHPHAIIPLKVGNKRVDAKTVSAVWSFFAVYMFSFLLILLALMASNMDYTTAFSATSATLNNLGPGLGDVSAHYGDVSRSAKWVLCYAMLLGRLEIFTLLVLFTPAFWKH</sequence>
<dbReference type="EMBL" id="JACHWY010000003">
    <property type="protein sequence ID" value="MBB3048635.1"/>
    <property type="molecule type" value="Genomic_DNA"/>
</dbReference>
<dbReference type="PANTHER" id="PTHR32024:SF2">
    <property type="entry name" value="TRK SYSTEM POTASSIUM UPTAKE PROTEIN TRKG-RELATED"/>
    <property type="match status" value="1"/>
</dbReference>
<feature type="transmembrane region" description="Helical" evidence="14">
    <location>
        <begin position="276"/>
        <end position="294"/>
    </location>
</feature>
<evidence type="ECO:0000256" key="4">
    <source>
        <dbReference type="ARBA" id="ARBA00022475"/>
    </source>
</evidence>
<evidence type="ECO:0000256" key="11">
    <source>
        <dbReference type="ARBA" id="ARBA00023136"/>
    </source>
</evidence>
<feature type="binding site" evidence="13">
    <location>
        <position position="435"/>
    </location>
    <ligand>
        <name>K(+)</name>
        <dbReference type="ChEBI" id="CHEBI:29103"/>
    </ligand>
</feature>
<evidence type="ECO:0000256" key="12">
    <source>
        <dbReference type="PIRNR" id="PIRNR006247"/>
    </source>
</evidence>
<dbReference type="GO" id="GO:0046872">
    <property type="term" value="F:metal ion binding"/>
    <property type="evidence" value="ECO:0007669"/>
    <property type="project" value="UniProtKB-KW"/>
</dbReference>
<feature type="transmembrane region" description="Helical" evidence="14">
    <location>
        <begin position="37"/>
        <end position="57"/>
    </location>
</feature>
<keyword evidence="3 12" id="KW-0813">Transport</keyword>
<evidence type="ECO:0000313" key="16">
    <source>
        <dbReference type="Proteomes" id="UP000537130"/>
    </source>
</evidence>
<evidence type="ECO:0000256" key="3">
    <source>
        <dbReference type="ARBA" id="ARBA00022448"/>
    </source>
</evidence>